<name>A0A090Y5E7_PAEMA</name>
<reference evidence="1 2" key="1">
    <citation type="submission" date="2014-04" db="EMBL/GenBank/DDBJ databases">
        <authorList>
            <person name="Bishop-Lilly K.A."/>
            <person name="Broomall S.M."/>
            <person name="Chain P.S."/>
            <person name="Chertkov O."/>
            <person name="Coyne S.R."/>
            <person name="Daligault H.E."/>
            <person name="Davenport K.W."/>
            <person name="Erkkila T."/>
            <person name="Frey K.G."/>
            <person name="Gibbons H.S."/>
            <person name="Gu W."/>
            <person name="Jaissle J."/>
            <person name="Johnson S.L."/>
            <person name="Koroleva G.I."/>
            <person name="Ladner J.T."/>
            <person name="Lo C.-C."/>
            <person name="Minogue T.D."/>
            <person name="Munk C."/>
            <person name="Palacios G.F."/>
            <person name="Redden C.L."/>
            <person name="Rosenzweig C.N."/>
            <person name="Scholz M.B."/>
            <person name="Teshima H."/>
            <person name="Xu Y."/>
        </authorList>
    </citation>
    <scope>NUCLEOTIDE SEQUENCE [LARGE SCALE GENOMIC DNA]</scope>
    <source>
        <strain evidence="1 2">8244</strain>
    </source>
</reference>
<sequence length="103" mass="12306">MENRNVKALRAAESGHWEHFYRADWLTNISNTIYHASTLRSFLRMHGDSPDLFLWYKEYLMPETEKHIYLENTHRNPLPDDRLAELLEKKLIELGVLDPQRVV</sequence>
<comment type="caution">
    <text evidence="1">The sequence shown here is derived from an EMBL/GenBank/DDBJ whole genome shotgun (WGS) entry which is preliminary data.</text>
</comment>
<dbReference type="AlphaFoldDB" id="A0A090Y5E7"/>
<evidence type="ECO:0000313" key="1">
    <source>
        <dbReference type="EMBL" id="KFM93431.1"/>
    </source>
</evidence>
<proteinExistence type="predicted"/>
<dbReference type="PATRIC" id="fig|44252.3.peg.5972"/>
<organism evidence="1 2">
    <name type="scientific">Paenibacillus macerans</name>
    <name type="common">Bacillus macerans</name>
    <dbReference type="NCBI Taxonomy" id="44252"/>
    <lineage>
        <taxon>Bacteria</taxon>
        <taxon>Bacillati</taxon>
        <taxon>Bacillota</taxon>
        <taxon>Bacilli</taxon>
        <taxon>Bacillales</taxon>
        <taxon>Paenibacillaceae</taxon>
        <taxon>Paenibacillus</taxon>
    </lineage>
</organism>
<dbReference type="EMBL" id="JMQA01000052">
    <property type="protein sequence ID" value="KFM93431.1"/>
    <property type="molecule type" value="Genomic_DNA"/>
</dbReference>
<gene>
    <name evidence="1" type="ORF">DJ90_4785</name>
</gene>
<protein>
    <submittedName>
        <fullName evidence="1">Uncharacterized protein</fullName>
    </submittedName>
</protein>
<dbReference type="HOGENOM" id="CLU_2260957_0_0_9"/>
<accession>A0A090Y5E7</accession>
<keyword evidence="2" id="KW-1185">Reference proteome</keyword>
<dbReference type="Proteomes" id="UP000029278">
    <property type="component" value="Unassembled WGS sequence"/>
</dbReference>
<evidence type="ECO:0000313" key="2">
    <source>
        <dbReference type="Proteomes" id="UP000029278"/>
    </source>
</evidence>
<dbReference type="STRING" id="44252.DJ90_4785"/>